<evidence type="ECO:0000256" key="1">
    <source>
        <dbReference type="SAM" id="MobiDB-lite"/>
    </source>
</evidence>
<protein>
    <submittedName>
        <fullName evidence="2">Uncharacterized protein</fullName>
    </submittedName>
</protein>
<organism evidence="2">
    <name type="scientific">Arion vulgaris</name>
    <dbReference type="NCBI Taxonomy" id="1028688"/>
    <lineage>
        <taxon>Eukaryota</taxon>
        <taxon>Metazoa</taxon>
        <taxon>Spiralia</taxon>
        <taxon>Lophotrochozoa</taxon>
        <taxon>Mollusca</taxon>
        <taxon>Gastropoda</taxon>
        <taxon>Heterobranchia</taxon>
        <taxon>Euthyneura</taxon>
        <taxon>Panpulmonata</taxon>
        <taxon>Eupulmonata</taxon>
        <taxon>Stylommatophora</taxon>
        <taxon>Helicina</taxon>
        <taxon>Arionoidea</taxon>
        <taxon>Arionidae</taxon>
        <taxon>Arion</taxon>
    </lineage>
</organism>
<feature type="compositionally biased region" description="Basic and acidic residues" evidence="1">
    <location>
        <begin position="104"/>
        <end position="117"/>
    </location>
</feature>
<feature type="compositionally biased region" description="Polar residues" evidence="1">
    <location>
        <begin position="94"/>
        <end position="103"/>
    </location>
</feature>
<feature type="non-terminal residue" evidence="2">
    <location>
        <position position="117"/>
    </location>
</feature>
<feature type="non-terminal residue" evidence="2">
    <location>
        <position position="1"/>
    </location>
</feature>
<proteinExistence type="predicted"/>
<dbReference type="AlphaFoldDB" id="A0A0B6XWN9"/>
<reference evidence="2" key="1">
    <citation type="submission" date="2014-12" db="EMBL/GenBank/DDBJ databases">
        <title>Insight into the proteome of Arion vulgaris.</title>
        <authorList>
            <person name="Aradska J."/>
            <person name="Bulat T."/>
            <person name="Smidak R."/>
            <person name="Sarate P."/>
            <person name="Gangsoo J."/>
            <person name="Sialana F."/>
            <person name="Bilban M."/>
            <person name="Lubec G."/>
        </authorList>
    </citation>
    <scope>NUCLEOTIDE SEQUENCE</scope>
    <source>
        <tissue evidence="2">Skin</tissue>
    </source>
</reference>
<gene>
    <name evidence="2" type="primary">ORF2063</name>
</gene>
<accession>A0A0B6XWN9</accession>
<feature type="region of interest" description="Disordered" evidence="1">
    <location>
        <begin position="94"/>
        <end position="117"/>
    </location>
</feature>
<evidence type="ECO:0000313" key="2">
    <source>
        <dbReference type="EMBL" id="CEK47720.1"/>
    </source>
</evidence>
<name>A0A0B6XWN9_9EUPU</name>
<dbReference type="EMBL" id="HACG01000855">
    <property type="protein sequence ID" value="CEK47720.1"/>
    <property type="molecule type" value="Transcribed_RNA"/>
</dbReference>
<sequence length="117" mass="12396">ATLTPKTLNSSDEMIMVFDAAHLKASYHPISSASSQTSCCSKTDNGCQSVCSDHSTSLTSSRDGPIISCDISPSKLQTHLNGTIDLSADKMPSETVQNISSDNLKTETHDCDVSANE</sequence>